<accession>A0A0V0SLR6</accession>
<keyword evidence="2" id="KW-1185">Reference proteome</keyword>
<comment type="caution">
    <text evidence="1">The sequence shown here is derived from an EMBL/GenBank/DDBJ whole genome shotgun (WGS) entry which is preliminary data.</text>
</comment>
<dbReference type="EMBL" id="JYDL01000002">
    <property type="protein sequence ID" value="KRX27871.1"/>
    <property type="molecule type" value="Genomic_DNA"/>
</dbReference>
<organism evidence="1 2">
    <name type="scientific">Trichinella nelsoni</name>
    <dbReference type="NCBI Taxonomy" id="6336"/>
    <lineage>
        <taxon>Eukaryota</taxon>
        <taxon>Metazoa</taxon>
        <taxon>Ecdysozoa</taxon>
        <taxon>Nematoda</taxon>
        <taxon>Enoplea</taxon>
        <taxon>Dorylaimia</taxon>
        <taxon>Trichinellida</taxon>
        <taxon>Trichinellidae</taxon>
        <taxon>Trichinella</taxon>
    </lineage>
</organism>
<dbReference type="OrthoDB" id="10468998at2759"/>
<gene>
    <name evidence="1" type="ORF">T07_2973</name>
</gene>
<evidence type="ECO:0000313" key="1">
    <source>
        <dbReference type="EMBL" id="KRX27871.1"/>
    </source>
</evidence>
<protein>
    <submittedName>
        <fullName evidence="1">Uncharacterized protein</fullName>
    </submittedName>
</protein>
<sequence>MLSINLPDSKFLKNGCSLIDRHARDYYMIAIDLFIKLNSSILKYSEKRSTLLSFPCTTGTHKRLISQECLHHFEKNKSNCIQLTISIDA</sequence>
<evidence type="ECO:0000313" key="2">
    <source>
        <dbReference type="Proteomes" id="UP000054630"/>
    </source>
</evidence>
<proteinExistence type="predicted"/>
<name>A0A0V0SLR6_9BILA</name>
<dbReference type="Proteomes" id="UP000054630">
    <property type="component" value="Unassembled WGS sequence"/>
</dbReference>
<dbReference type="AlphaFoldDB" id="A0A0V0SLR6"/>
<reference evidence="1 2" key="1">
    <citation type="submission" date="2015-01" db="EMBL/GenBank/DDBJ databases">
        <title>Evolution of Trichinella species and genotypes.</title>
        <authorList>
            <person name="Korhonen P.K."/>
            <person name="Edoardo P."/>
            <person name="Giuseppe L.R."/>
            <person name="Gasser R.B."/>
        </authorList>
    </citation>
    <scope>NUCLEOTIDE SEQUENCE [LARGE SCALE GENOMIC DNA]</scope>
    <source>
        <strain evidence="1">ISS37</strain>
    </source>
</reference>